<feature type="domain" description="DUF4325" evidence="1">
    <location>
        <begin position="25"/>
        <end position="80"/>
    </location>
</feature>
<dbReference type="RefSeq" id="WP_190577569.1">
    <property type="nucleotide sequence ID" value="NZ_CAWPQU010000078.1"/>
</dbReference>
<evidence type="ECO:0000313" key="3">
    <source>
        <dbReference type="Proteomes" id="UP000618445"/>
    </source>
</evidence>
<dbReference type="Proteomes" id="UP000618445">
    <property type="component" value="Unassembled WGS sequence"/>
</dbReference>
<gene>
    <name evidence="2" type="ORF">H6G05_07465</name>
</gene>
<evidence type="ECO:0000313" key="2">
    <source>
        <dbReference type="EMBL" id="MBD2316683.1"/>
    </source>
</evidence>
<dbReference type="Pfam" id="PF14213">
    <property type="entry name" value="DUF4325"/>
    <property type="match status" value="1"/>
</dbReference>
<reference evidence="2 3" key="1">
    <citation type="journal article" date="2020" name="ISME J.">
        <title>Comparative genomics reveals insights into cyanobacterial evolution and habitat adaptation.</title>
        <authorList>
            <person name="Chen M.Y."/>
            <person name="Teng W.K."/>
            <person name="Zhao L."/>
            <person name="Hu C.X."/>
            <person name="Zhou Y.K."/>
            <person name="Han B.P."/>
            <person name="Song L.R."/>
            <person name="Shu W.S."/>
        </authorList>
    </citation>
    <scope>NUCLEOTIDE SEQUENCE [LARGE SCALE GENOMIC DNA]</scope>
    <source>
        <strain evidence="2 3">FACHB-1050</strain>
    </source>
</reference>
<evidence type="ECO:0000259" key="1">
    <source>
        <dbReference type="Pfam" id="PF14213"/>
    </source>
</evidence>
<dbReference type="EMBL" id="JACJQY010000008">
    <property type="protein sequence ID" value="MBD2316683.1"/>
    <property type="molecule type" value="Genomic_DNA"/>
</dbReference>
<accession>A0ABR8C7D0</accession>
<organism evidence="2 3">
    <name type="scientific">Phormidium tenue FACHB-1050</name>
    <dbReference type="NCBI Taxonomy" id="2692857"/>
    <lineage>
        <taxon>Bacteria</taxon>
        <taxon>Bacillati</taxon>
        <taxon>Cyanobacteriota</taxon>
        <taxon>Cyanophyceae</taxon>
        <taxon>Oscillatoriophycideae</taxon>
        <taxon>Oscillatoriales</taxon>
        <taxon>Oscillatoriaceae</taxon>
        <taxon>Phormidium</taxon>
    </lineage>
</organism>
<name>A0ABR8C7D0_9CYAN</name>
<sequence length="92" mass="10647">MINVFEITGETAIRQDLADRLFAILYLEITTNYQATIVDFSGVDFALCLFLHVAIGRLYNEFPAMVLDRKLRIVGMNENIRDVCDRCRESWV</sequence>
<comment type="caution">
    <text evidence="2">The sequence shown here is derived from an EMBL/GenBank/DDBJ whole genome shotgun (WGS) entry which is preliminary data.</text>
</comment>
<keyword evidence="3" id="KW-1185">Reference proteome</keyword>
<proteinExistence type="predicted"/>
<dbReference type="InterPro" id="IPR025474">
    <property type="entry name" value="DUF4325"/>
</dbReference>
<protein>
    <submittedName>
        <fullName evidence="2">STAS-like domain-containing protein</fullName>
    </submittedName>
</protein>